<gene>
    <name evidence="2" type="ordered locus">Metig_1632</name>
</gene>
<dbReference type="OrthoDB" id="148350at2157"/>
<name>F6BBF8_METIK</name>
<evidence type="ECO:0000259" key="1">
    <source>
        <dbReference type="Pfam" id="PF05124"/>
    </source>
</evidence>
<evidence type="ECO:0000313" key="2">
    <source>
        <dbReference type="EMBL" id="AEF97165.1"/>
    </source>
</evidence>
<dbReference type="EMBL" id="CP002737">
    <property type="protein sequence ID" value="AEF97165.1"/>
    <property type="molecule type" value="Genomic_DNA"/>
</dbReference>
<organism evidence="3">
    <name type="scientific">Methanotorris igneus (strain DSM 5666 / JCM 11834 / Kol 5)</name>
    <dbReference type="NCBI Taxonomy" id="880724"/>
    <lineage>
        <taxon>Archaea</taxon>
        <taxon>Methanobacteriati</taxon>
        <taxon>Methanobacteriota</taxon>
        <taxon>Methanomada group</taxon>
        <taxon>Methanococci</taxon>
        <taxon>Methanococcales</taxon>
        <taxon>Methanocaldococcaceae</taxon>
        <taxon>Methanotorris</taxon>
    </lineage>
</organism>
<dbReference type="RefSeq" id="WP_013799757.1">
    <property type="nucleotide sequence ID" value="NC_015562.1"/>
</dbReference>
<feature type="domain" description="S-layer protein outer" evidence="1">
    <location>
        <begin position="326"/>
        <end position="406"/>
    </location>
</feature>
<reference evidence="2 3" key="1">
    <citation type="submission" date="2011-05" db="EMBL/GenBank/DDBJ databases">
        <title>Complete sequence of Methanotorris igneus Kol 5.</title>
        <authorList>
            <consortium name="US DOE Joint Genome Institute"/>
            <person name="Lucas S."/>
            <person name="Han J."/>
            <person name="Lapidus A."/>
            <person name="Cheng J.-F."/>
            <person name="Goodwin L."/>
            <person name="Pitluck S."/>
            <person name="Peters L."/>
            <person name="Mikhailova N."/>
            <person name="Chertkov O."/>
            <person name="Han C."/>
            <person name="Tapia R."/>
            <person name="Land M."/>
            <person name="Hauser L."/>
            <person name="Kyrpides N."/>
            <person name="Ivanova N."/>
            <person name="Pagani I."/>
            <person name="Sieprawska-Lupa M."/>
            <person name="Whitman W."/>
            <person name="Woyke T."/>
        </authorList>
    </citation>
    <scope>NUCLEOTIDE SEQUENCE [LARGE SCALE GENOMIC DNA]</scope>
    <source>
        <strain evidence="3">DSM 5666 / JCM 11834 / Kol 5</strain>
    </source>
</reference>
<proteinExistence type="predicted"/>
<dbReference type="Pfam" id="PF05124">
    <property type="entry name" value="S_layer_C"/>
    <property type="match status" value="1"/>
</dbReference>
<keyword evidence="3" id="KW-1185">Reference proteome</keyword>
<accession>F6BBF8</accession>
<dbReference type="GeneID" id="10644505"/>
<protein>
    <submittedName>
        <fullName evidence="2">S-layer protein, C-terminal</fullName>
    </submittedName>
</protein>
<sequence>MDIKKVGILFLMFIFLSFCSAFPTNAIVIANKDSVDYDYAKLLMNNMYSNKKVTVVGNHINITDTKVYYIPAYNKLKISENGETLIVEFENNNKSIQYKSLTYEREINFEKDKKVEFFGKLYKILDHDGDSLILGDEVKNITTNESFEYKNYKIVLKAVSFDKNELLVDVYKDNELIESVKLKKGKYHQVKDSDIGIIYNETYESLKRLYFNFNVYDAIKLVDGEEFPLNKDFIVYIRGNKIELEHKHPENLPENFKIMNFNVYVDSFGNITTFRVKTTHNYEEEIDDIQYLGDDVWGIKEGNKTYVFYCGEKYKNATFYFGCGKILDDNVLKVDSDLILIGGPVSNNITNQIKDKLKIKIDNNNPGKNRGVIQLIKNPYNPKHNILVLAGSDRNGTKACVLAVINGIYKNQDIMIVELDGDKVKVIK</sequence>
<dbReference type="KEGG" id="mig:Metig_1632"/>
<dbReference type="AlphaFoldDB" id="F6BBF8"/>
<evidence type="ECO:0000313" key="3">
    <source>
        <dbReference type="Proteomes" id="UP000009227"/>
    </source>
</evidence>
<dbReference type="Proteomes" id="UP000009227">
    <property type="component" value="Chromosome"/>
</dbReference>
<dbReference type="HOGENOM" id="CLU_640322_0_0_2"/>
<dbReference type="InterPro" id="IPR022651">
    <property type="entry name" value="S_layer_C"/>
</dbReference>
<dbReference type="NCBIfam" id="TIGR01564">
    <property type="entry name" value="S_layer_MJ"/>
    <property type="match status" value="1"/>
</dbReference>
<dbReference type="InterPro" id="IPR006454">
    <property type="entry name" value="S_layer_MJ"/>
</dbReference>